<evidence type="ECO:0000256" key="5">
    <source>
        <dbReference type="ARBA" id="ARBA00023014"/>
    </source>
</evidence>
<dbReference type="InterPro" id="IPR023980">
    <property type="entry name" value="CHP04013_B12-bd/rSAM"/>
</dbReference>
<dbReference type="GO" id="GO:0051536">
    <property type="term" value="F:iron-sulfur cluster binding"/>
    <property type="evidence" value="ECO:0007669"/>
    <property type="project" value="UniProtKB-KW"/>
</dbReference>
<evidence type="ECO:0000259" key="7">
    <source>
        <dbReference type="PROSITE" id="PS51918"/>
    </source>
</evidence>
<evidence type="ECO:0000256" key="2">
    <source>
        <dbReference type="ARBA" id="ARBA00022691"/>
    </source>
</evidence>
<evidence type="ECO:0000256" key="1">
    <source>
        <dbReference type="ARBA" id="ARBA00001966"/>
    </source>
</evidence>
<dbReference type="Gene3D" id="3.80.30.20">
    <property type="entry name" value="tm_1862 like domain"/>
    <property type="match status" value="1"/>
</dbReference>
<dbReference type="SMART" id="SM00729">
    <property type="entry name" value="Elp3"/>
    <property type="match status" value="1"/>
</dbReference>
<evidence type="ECO:0000256" key="3">
    <source>
        <dbReference type="ARBA" id="ARBA00022723"/>
    </source>
</evidence>
<dbReference type="GO" id="GO:0003824">
    <property type="term" value="F:catalytic activity"/>
    <property type="evidence" value="ECO:0007669"/>
    <property type="project" value="InterPro"/>
</dbReference>
<dbReference type="NCBIfam" id="TIGR04013">
    <property type="entry name" value="B12_SAM_MJ_1487"/>
    <property type="match status" value="1"/>
</dbReference>
<dbReference type="PANTHER" id="PTHR43409">
    <property type="entry name" value="ANAEROBIC MAGNESIUM-PROTOPORPHYRIN IX MONOMETHYL ESTER CYCLASE-RELATED"/>
    <property type="match status" value="1"/>
</dbReference>
<dbReference type="AlphaFoldDB" id="A0A0F9NPD0"/>
<evidence type="ECO:0000313" key="8">
    <source>
        <dbReference type="EMBL" id="KKN19764.1"/>
    </source>
</evidence>
<dbReference type="InterPro" id="IPR058240">
    <property type="entry name" value="rSAM_sf"/>
</dbReference>
<sequence>MEKIAFVFYYHKQNFYSLNAIAGALETDRVFESIDFYFSRSIDELINVLEEKVKSYRKIVVAISFFTSQLFDTHALLKILKLRIQKNCILIAGGSHPTGDPSGTLKMGFDIVVVGEGEETIIELMQKINANKSLTEVKGIAFNSDNQYVYTGKRAEINLDKYPPFPIKNTRYGAIEITRGCPYVCYFCQTPYILGTTPRHRSIENISIYVKELNNHYGDLTDIRFISPNAFSYGSVDGKVINLEKLEALVSTVREIIGKKGRIFFGTFPSEVRPEHVTQETLDLVLKFANNDNITIGAQSGSQKVLDLCHRGHSVEEIYRAVELTIKNNLEINVDFIFGLPGEKTEDINLTIKMMKELAAKGARIHAHAFIPLPQTPFSKKPVTKISGIYKKEIQNLISQGLAFGSWRNQEILASKIAEYLKNKELI</sequence>
<accession>A0A0F9NPD0</accession>
<dbReference type="Pfam" id="PF02310">
    <property type="entry name" value="B12-binding"/>
    <property type="match status" value="1"/>
</dbReference>
<feature type="domain" description="B12-binding" evidence="6">
    <location>
        <begin position="1"/>
        <end position="135"/>
    </location>
</feature>
<dbReference type="InterPro" id="IPR051198">
    <property type="entry name" value="BchE-like"/>
</dbReference>
<dbReference type="PROSITE" id="PS51918">
    <property type="entry name" value="RADICAL_SAM"/>
    <property type="match status" value="1"/>
</dbReference>
<dbReference type="InterPro" id="IPR006158">
    <property type="entry name" value="Cobalamin-bd"/>
</dbReference>
<dbReference type="CDD" id="cd02068">
    <property type="entry name" value="radical_SAM_B12_BD"/>
    <property type="match status" value="1"/>
</dbReference>
<reference evidence="8" key="1">
    <citation type="journal article" date="2015" name="Nature">
        <title>Complex archaea that bridge the gap between prokaryotes and eukaryotes.</title>
        <authorList>
            <person name="Spang A."/>
            <person name="Saw J.H."/>
            <person name="Jorgensen S.L."/>
            <person name="Zaremba-Niedzwiedzka K."/>
            <person name="Martijn J."/>
            <person name="Lind A.E."/>
            <person name="van Eijk R."/>
            <person name="Schleper C."/>
            <person name="Guy L."/>
            <person name="Ettema T.J."/>
        </authorList>
    </citation>
    <scope>NUCLEOTIDE SEQUENCE</scope>
</reference>
<dbReference type="InterPro" id="IPR023404">
    <property type="entry name" value="rSAM_horseshoe"/>
</dbReference>
<proteinExistence type="predicted"/>
<dbReference type="Gene3D" id="3.40.50.280">
    <property type="entry name" value="Cobalamin-binding domain"/>
    <property type="match status" value="1"/>
</dbReference>
<dbReference type="EMBL" id="LAZR01003303">
    <property type="protein sequence ID" value="KKN19764.1"/>
    <property type="molecule type" value="Genomic_DNA"/>
</dbReference>
<dbReference type="GO" id="GO:0031419">
    <property type="term" value="F:cobalamin binding"/>
    <property type="evidence" value="ECO:0007669"/>
    <property type="project" value="InterPro"/>
</dbReference>
<dbReference type="PANTHER" id="PTHR43409:SF17">
    <property type="entry name" value="METHYLTHIOTRANSFERASE MJ0865-RELATED"/>
    <property type="match status" value="1"/>
</dbReference>
<dbReference type="InterPro" id="IPR006638">
    <property type="entry name" value="Elp3/MiaA/NifB-like_rSAM"/>
</dbReference>
<dbReference type="SUPFAM" id="SSF102114">
    <property type="entry name" value="Radical SAM enzymes"/>
    <property type="match status" value="1"/>
</dbReference>
<dbReference type="InterPro" id="IPR007197">
    <property type="entry name" value="rSAM"/>
</dbReference>
<protein>
    <submittedName>
        <fullName evidence="8">Uncharacterized protein</fullName>
    </submittedName>
</protein>
<keyword evidence="3" id="KW-0479">Metal-binding</keyword>
<evidence type="ECO:0000256" key="4">
    <source>
        <dbReference type="ARBA" id="ARBA00023004"/>
    </source>
</evidence>
<dbReference type="GO" id="GO:0046872">
    <property type="term" value="F:metal ion binding"/>
    <property type="evidence" value="ECO:0007669"/>
    <property type="project" value="UniProtKB-KW"/>
</dbReference>
<comment type="caution">
    <text evidence="8">The sequence shown here is derived from an EMBL/GenBank/DDBJ whole genome shotgun (WGS) entry which is preliminary data.</text>
</comment>
<gene>
    <name evidence="8" type="ORF">LCGC14_0942540</name>
</gene>
<feature type="domain" description="Radical SAM core" evidence="7">
    <location>
        <begin position="167"/>
        <end position="409"/>
    </location>
</feature>
<organism evidence="8">
    <name type="scientific">marine sediment metagenome</name>
    <dbReference type="NCBI Taxonomy" id="412755"/>
    <lineage>
        <taxon>unclassified sequences</taxon>
        <taxon>metagenomes</taxon>
        <taxon>ecological metagenomes</taxon>
    </lineage>
</organism>
<dbReference type="CDD" id="cd01335">
    <property type="entry name" value="Radical_SAM"/>
    <property type="match status" value="1"/>
</dbReference>
<keyword evidence="4" id="KW-0408">Iron</keyword>
<dbReference type="Pfam" id="PF04055">
    <property type="entry name" value="Radical_SAM"/>
    <property type="match status" value="1"/>
</dbReference>
<keyword evidence="5" id="KW-0411">Iron-sulfur</keyword>
<dbReference type="SFLD" id="SFLDG01082">
    <property type="entry name" value="B12-binding_domain_containing"/>
    <property type="match status" value="1"/>
</dbReference>
<keyword evidence="2" id="KW-0949">S-adenosyl-L-methionine</keyword>
<comment type="cofactor">
    <cofactor evidence="1">
        <name>[4Fe-4S] cluster</name>
        <dbReference type="ChEBI" id="CHEBI:49883"/>
    </cofactor>
</comment>
<evidence type="ECO:0000259" key="6">
    <source>
        <dbReference type="PROSITE" id="PS51332"/>
    </source>
</evidence>
<dbReference type="PROSITE" id="PS51332">
    <property type="entry name" value="B12_BINDING"/>
    <property type="match status" value="1"/>
</dbReference>
<dbReference type="SFLD" id="SFLDS00029">
    <property type="entry name" value="Radical_SAM"/>
    <property type="match status" value="1"/>
</dbReference>
<name>A0A0F9NPD0_9ZZZZ</name>